<evidence type="ECO:0000313" key="1">
    <source>
        <dbReference type="EMBL" id="RCS69295.1"/>
    </source>
</evidence>
<dbReference type="RefSeq" id="WP_086962469.1">
    <property type="nucleotide sequence ID" value="NZ_AP018680.1"/>
</dbReference>
<gene>
    <name evidence="1" type="ORF">CIK83_16660</name>
</gene>
<dbReference type="OrthoDB" id="6389032at2"/>
<dbReference type="GeneID" id="303190555"/>
<dbReference type="Pfam" id="PF12305">
    <property type="entry name" value="DUF3630"/>
    <property type="match status" value="1"/>
</dbReference>
<keyword evidence="2" id="KW-1185">Reference proteome</keyword>
<accession>A0A368LGQ1</accession>
<reference evidence="1 2" key="1">
    <citation type="journal article" date="2017" name="Elife">
        <title>Extensive horizontal gene transfer in cheese-associated bacteria.</title>
        <authorList>
            <person name="Bonham K.S."/>
            <person name="Wolfe B.E."/>
            <person name="Dutton R.J."/>
        </authorList>
    </citation>
    <scope>NUCLEOTIDE SEQUENCE [LARGE SCALE GENOMIC DNA]</scope>
    <source>
        <strain evidence="1 2">JB196</strain>
    </source>
</reference>
<comment type="caution">
    <text evidence="1">The sequence shown here is derived from an EMBL/GenBank/DDBJ whole genome shotgun (WGS) entry which is preliminary data.</text>
</comment>
<dbReference type="EMBL" id="QPGL01000003">
    <property type="protein sequence ID" value="RCS69295.1"/>
    <property type="molecule type" value="Genomic_DNA"/>
</dbReference>
<organism evidence="1 2">
    <name type="scientific">Vibrio casei</name>
    <dbReference type="NCBI Taxonomy" id="673372"/>
    <lineage>
        <taxon>Bacteria</taxon>
        <taxon>Pseudomonadati</taxon>
        <taxon>Pseudomonadota</taxon>
        <taxon>Gammaproteobacteria</taxon>
        <taxon>Vibrionales</taxon>
        <taxon>Vibrionaceae</taxon>
        <taxon>Vibrio</taxon>
    </lineage>
</organism>
<dbReference type="InterPro" id="IPR022080">
    <property type="entry name" value="DUF3630"/>
</dbReference>
<dbReference type="Proteomes" id="UP000252479">
    <property type="component" value="Unassembled WGS sequence"/>
</dbReference>
<name>A0A368LGQ1_9VIBR</name>
<dbReference type="AlphaFoldDB" id="A0A368LGQ1"/>
<sequence length="101" mass="11497">MAMFSLREFDAEAGRIILVNPSFDFDSYPPLGQRLVSILSASIVDKQSDADLHSWLIDFEGCQLFLRAEHYSETMWIEALSPQQGHEELQYLTKLFAIGIS</sequence>
<protein>
    <submittedName>
        <fullName evidence="1">DUF3630 family protein</fullName>
    </submittedName>
</protein>
<evidence type="ECO:0000313" key="2">
    <source>
        <dbReference type="Proteomes" id="UP000252479"/>
    </source>
</evidence>
<proteinExistence type="predicted"/>